<feature type="compositionally biased region" description="Low complexity" evidence="1">
    <location>
        <begin position="306"/>
        <end position="320"/>
    </location>
</feature>
<name>A0A5J4K4D4_9CHLR</name>
<keyword evidence="2" id="KW-0812">Transmembrane</keyword>
<evidence type="ECO:0000313" key="4">
    <source>
        <dbReference type="Proteomes" id="UP000334820"/>
    </source>
</evidence>
<sequence>MSWFANASTDGDDEADSASEVAPSPVFESAANLSDRDLVEPTEASYLPDDPLTWELSETQFSSARGARPTRRLSGPLPDTEAGPPQLSSAPARQRRRRWLPVGTFLLGLLSGVLALWLVALLFLGPDHSPLPSPSPASGESDLVLQLSPAYLTALVTRNLPRAGLPGQVSQVRVTLQPRDLIEVTGQETLTLFGLALTRPFFLRVQPVIVTCHLQVHVLHADLGGLSVTGLAAMFEEHLNQQLSQQPAPAGLPAGFHYCAVATWTTTNGLWISYSAQPTALAPRPRGREDAGLARNRWLQELEPDPGSASALADLPSSSGFSASARRPQ</sequence>
<keyword evidence="2" id="KW-1133">Transmembrane helix</keyword>
<keyword evidence="4" id="KW-1185">Reference proteome</keyword>
<dbReference type="Proteomes" id="UP000334820">
    <property type="component" value="Unassembled WGS sequence"/>
</dbReference>
<keyword evidence="2" id="KW-0472">Membrane</keyword>
<evidence type="ECO:0000256" key="2">
    <source>
        <dbReference type="SAM" id="Phobius"/>
    </source>
</evidence>
<accession>A0A5J4K4D4</accession>
<dbReference type="EMBL" id="BKZV01000003">
    <property type="protein sequence ID" value="GER83578.1"/>
    <property type="molecule type" value="Genomic_DNA"/>
</dbReference>
<organism evidence="3 4">
    <name type="scientific">Thermogemmatispora aurantia</name>
    <dbReference type="NCBI Taxonomy" id="2045279"/>
    <lineage>
        <taxon>Bacteria</taxon>
        <taxon>Bacillati</taxon>
        <taxon>Chloroflexota</taxon>
        <taxon>Ktedonobacteria</taxon>
        <taxon>Thermogemmatisporales</taxon>
        <taxon>Thermogemmatisporaceae</taxon>
        <taxon>Thermogemmatispora</taxon>
    </lineage>
</organism>
<feature type="transmembrane region" description="Helical" evidence="2">
    <location>
        <begin position="99"/>
        <end position="124"/>
    </location>
</feature>
<reference evidence="3 4" key="1">
    <citation type="journal article" date="2019" name="Int. J. Syst. Evol. Microbiol.">
        <title>Thermogemmatispora aurantia sp. nov. and Thermogemmatispora argillosa sp. nov., within the class Ktedonobacteria, and emended description of the genus Thermogemmatispora.</title>
        <authorList>
            <person name="Zheng Y."/>
            <person name="Wang C.M."/>
            <person name="Sakai Y."/>
            <person name="Abe K."/>
            <person name="Yokota A."/>
            <person name="Yabe S."/>
        </authorList>
    </citation>
    <scope>NUCLEOTIDE SEQUENCE [LARGE SCALE GENOMIC DNA]</scope>
    <source>
        <strain evidence="3 4">A1-2</strain>
    </source>
</reference>
<dbReference type="RefSeq" id="WP_151728338.1">
    <property type="nucleotide sequence ID" value="NZ_BKZV01000003.1"/>
</dbReference>
<feature type="region of interest" description="Disordered" evidence="1">
    <location>
        <begin position="304"/>
        <end position="329"/>
    </location>
</feature>
<evidence type="ECO:0000313" key="3">
    <source>
        <dbReference type="EMBL" id="GER83578.1"/>
    </source>
</evidence>
<protein>
    <submittedName>
        <fullName evidence="3">Uncharacterized protein</fullName>
    </submittedName>
</protein>
<gene>
    <name evidence="3" type="ORF">KTAU_22150</name>
</gene>
<feature type="region of interest" description="Disordered" evidence="1">
    <location>
        <begin position="1"/>
        <end position="93"/>
    </location>
</feature>
<evidence type="ECO:0000256" key="1">
    <source>
        <dbReference type="SAM" id="MobiDB-lite"/>
    </source>
</evidence>
<dbReference type="AlphaFoldDB" id="A0A5J4K4D4"/>
<proteinExistence type="predicted"/>
<comment type="caution">
    <text evidence="3">The sequence shown here is derived from an EMBL/GenBank/DDBJ whole genome shotgun (WGS) entry which is preliminary data.</text>
</comment>